<gene>
    <name evidence="1" type="ORF">GGX14DRAFT_561510</name>
</gene>
<evidence type="ECO:0000313" key="1">
    <source>
        <dbReference type="EMBL" id="KAJ7216996.1"/>
    </source>
</evidence>
<protein>
    <submittedName>
        <fullName evidence="1">Uncharacterized protein</fullName>
    </submittedName>
</protein>
<keyword evidence="2" id="KW-1185">Reference proteome</keyword>
<organism evidence="1 2">
    <name type="scientific">Mycena pura</name>
    <dbReference type="NCBI Taxonomy" id="153505"/>
    <lineage>
        <taxon>Eukaryota</taxon>
        <taxon>Fungi</taxon>
        <taxon>Dikarya</taxon>
        <taxon>Basidiomycota</taxon>
        <taxon>Agaricomycotina</taxon>
        <taxon>Agaricomycetes</taxon>
        <taxon>Agaricomycetidae</taxon>
        <taxon>Agaricales</taxon>
        <taxon>Marasmiineae</taxon>
        <taxon>Mycenaceae</taxon>
        <taxon>Mycena</taxon>
    </lineage>
</organism>
<dbReference type="EMBL" id="JARJCW010000014">
    <property type="protein sequence ID" value="KAJ7216996.1"/>
    <property type="molecule type" value="Genomic_DNA"/>
</dbReference>
<name>A0AAD6YIR7_9AGAR</name>
<accession>A0AAD6YIR7</accession>
<reference evidence="1" key="1">
    <citation type="submission" date="2023-03" db="EMBL/GenBank/DDBJ databases">
        <title>Massive genome expansion in bonnet fungi (Mycena s.s.) driven by repeated elements and novel gene families across ecological guilds.</title>
        <authorList>
            <consortium name="Lawrence Berkeley National Laboratory"/>
            <person name="Harder C.B."/>
            <person name="Miyauchi S."/>
            <person name="Viragh M."/>
            <person name="Kuo A."/>
            <person name="Thoen E."/>
            <person name="Andreopoulos B."/>
            <person name="Lu D."/>
            <person name="Skrede I."/>
            <person name="Drula E."/>
            <person name="Henrissat B."/>
            <person name="Morin E."/>
            <person name="Kohler A."/>
            <person name="Barry K."/>
            <person name="LaButti K."/>
            <person name="Morin E."/>
            <person name="Salamov A."/>
            <person name="Lipzen A."/>
            <person name="Mereny Z."/>
            <person name="Hegedus B."/>
            <person name="Baldrian P."/>
            <person name="Stursova M."/>
            <person name="Weitz H."/>
            <person name="Taylor A."/>
            <person name="Grigoriev I.V."/>
            <person name="Nagy L.G."/>
            <person name="Martin F."/>
            <person name="Kauserud H."/>
        </authorList>
    </citation>
    <scope>NUCLEOTIDE SEQUENCE</scope>
    <source>
        <strain evidence="1">9144</strain>
    </source>
</reference>
<sequence length="111" mass="12600">MELLSVTSRDVPTAWLEEEKELTTLLKDPPSPEETVNGRRYRQSLNALHALVVLRLLELEKVKMAGTGYKMRKRIAKALQARSKSLKNAITQYNEAAPALGWPLLTWQEVV</sequence>
<proteinExistence type="predicted"/>
<dbReference type="Proteomes" id="UP001219525">
    <property type="component" value="Unassembled WGS sequence"/>
</dbReference>
<dbReference type="AlphaFoldDB" id="A0AAD6YIR7"/>
<evidence type="ECO:0000313" key="2">
    <source>
        <dbReference type="Proteomes" id="UP001219525"/>
    </source>
</evidence>
<comment type="caution">
    <text evidence="1">The sequence shown here is derived from an EMBL/GenBank/DDBJ whole genome shotgun (WGS) entry which is preliminary data.</text>
</comment>